<protein>
    <submittedName>
        <fullName evidence="1">11557_t:CDS:1</fullName>
    </submittedName>
</protein>
<evidence type="ECO:0000313" key="1">
    <source>
        <dbReference type="EMBL" id="CAI2190471.1"/>
    </source>
</evidence>
<reference evidence="1" key="1">
    <citation type="submission" date="2022-08" db="EMBL/GenBank/DDBJ databases">
        <authorList>
            <person name="Kallberg Y."/>
            <person name="Tangrot J."/>
            <person name="Rosling A."/>
        </authorList>
    </citation>
    <scope>NUCLEOTIDE SEQUENCE</scope>
    <source>
        <strain evidence="1">Wild A</strain>
    </source>
</reference>
<sequence>ISRETKYSKFLDNYLRSLNQEEINWLNQQGINLFHLTQDKQIIDYVAFLKVIEFGELSNIIENWIKYFIYIESKDIYLKYYSNFFNVLLRLFMRSSDIQTLHINEMNALSKLNMHILLPDISIFTSYNPGIKLIMELHIHFAKGQFYKDLLSIVSTLCTQIQTISISLNRTNLPLKYFVNNFIRNQTRLNSISLNCGNCGREYKNDRELKFLFKSLNFHVNWLRSTELISFGINILDFSLIFSKANDHHHLELTLLNYYNKNPSVYLPSFLQIIGKNLKRLSLNELDEKLMDSILTHCTNINSLEIYDLHQLNYFFTLIKNLELTKLKISMYRDDDDSIFLLKLIDYLPVTLNSLVLENLRTFNNLQHFLEIFHAPNLSEIILHQKTYDSFFELLNNIKFIEFQNVHTFGIEYDFNVCSDDINDFNQLQRLYNRIIGN</sequence>
<comment type="caution">
    <text evidence="1">The sequence shown here is derived from an EMBL/GenBank/DDBJ whole genome shotgun (WGS) entry which is preliminary data.</text>
</comment>
<dbReference type="Proteomes" id="UP001153678">
    <property type="component" value="Unassembled WGS sequence"/>
</dbReference>
<evidence type="ECO:0000313" key="2">
    <source>
        <dbReference type="Proteomes" id="UP001153678"/>
    </source>
</evidence>
<keyword evidence="2" id="KW-1185">Reference proteome</keyword>
<dbReference type="OrthoDB" id="10370789at2759"/>
<dbReference type="AlphaFoldDB" id="A0A9W4T389"/>
<dbReference type="EMBL" id="CAMKVN010006594">
    <property type="protein sequence ID" value="CAI2190471.1"/>
    <property type="molecule type" value="Genomic_DNA"/>
</dbReference>
<name>A0A9W4T389_9GLOM</name>
<proteinExistence type="predicted"/>
<accession>A0A9W4T389</accession>
<gene>
    <name evidence="1" type="ORF">FWILDA_LOCUS14592</name>
</gene>
<organism evidence="1 2">
    <name type="scientific">Funneliformis geosporum</name>
    <dbReference type="NCBI Taxonomy" id="1117311"/>
    <lineage>
        <taxon>Eukaryota</taxon>
        <taxon>Fungi</taxon>
        <taxon>Fungi incertae sedis</taxon>
        <taxon>Mucoromycota</taxon>
        <taxon>Glomeromycotina</taxon>
        <taxon>Glomeromycetes</taxon>
        <taxon>Glomerales</taxon>
        <taxon>Glomeraceae</taxon>
        <taxon>Funneliformis</taxon>
    </lineage>
</organism>
<feature type="non-terminal residue" evidence="1">
    <location>
        <position position="1"/>
    </location>
</feature>